<dbReference type="EMBL" id="PCGW01000004">
    <property type="protein sequence ID" value="PHO21200.1"/>
    <property type="molecule type" value="Genomic_DNA"/>
</dbReference>
<keyword evidence="1" id="KW-1003">Cell membrane</keyword>
<proteinExistence type="inferred from homology"/>
<evidence type="ECO:0000313" key="3">
    <source>
        <dbReference type="EMBL" id="PHO21200.1"/>
    </source>
</evidence>
<keyword evidence="1" id="KW-0997">Cell inner membrane</keyword>
<feature type="transmembrane region" description="Helical" evidence="1">
    <location>
        <begin position="16"/>
        <end position="34"/>
    </location>
</feature>
<dbReference type="EMBL" id="VSED01000003">
    <property type="protein sequence ID" value="TYA39659.1"/>
    <property type="molecule type" value="Genomic_DNA"/>
</dbReference>
<dbReference type="EMBL" id="CP012959">
    <property type="protein sequence ID" value="AMQ93908.1"/>
    <property type="molecule type" value="Genomic_DNA"/>
</dbReference>
<keyword evidence="6" id="KW-1185">Reference proteome</keyword>
<dbReference type="InterPro" id="IPR003744">
    <property type="entry name" value="YhhQ"/>
</dbReference>
<dbReference type="PANTHER" id="PTHR34300:SF1">
    <property type="entry name" value="QUEUOSINE PRECURSOR TRANSPORTER"/>
    <property type="match status" value="1"/>
</dbReference>
<feature type="transmembrane region" description="Helical" evidence="1">
    <location>
        <begin position="199"/>
        <end position="222"/>
    </location>
</feature>
<feature type="transmembrane region" description="Helical" evidence="1">
    <location>
        <begin position="156"/>
        <end position="179"/>
    </location>
</feature>
<dbReference type="PANTHER" id="PTHR34300">
    <property type="entry name" value="QUEUOSINE PRECURSOR TRANSPORTER-RELATED"/>
    <property type="match status" value="1"/>
</dbReference>
<name>A0A5D0EN91_AGGAC</name>
<feature type="transmembrane region" description="Helical" evidence="1">
    <location>
        <begin position="123"/>
        <end position="144"/>
    </location>
</feature>
<reference evidence="2 5" key="1">
    <citation type="submission" date="2015-10" db="EMBL/GenBank/DDBJ databases">
        <title>Tn-seq of a polymicrobial infection.</title>
        <authorList>
            <person name="Stacy A."/>
            <person name="Rumbaugh K.P."/>
            <person name="Whiteley M."/>
        </authorList>
    </citation>
    <scope>NUCLEOTIDE SEQUENCE [LARGE SCALE GENOMIC DNA]</scope>
    <source>
        <strain evidence="2 5">624</strain>
    </source>
</reference>
<feature type="transmembrane region" description="Helical" evidence="1">
    <location>
        <begin position="54"/>
        <end position="72"/>
    </location>
</feature>
<comment type="function">
    <text evidence="1">Involved in the import of queuosine (Q) precursors, required for Q precursor salvage.</text>
</comment>
<reference evidence="3 6" key="2">
    <citation type="submission" date="2017-10" db="EMBL/GenBank/DDBJ databases">
        <title>Draft genome sequences of Aggregatibacter actinomycetemcomitans strains 310a and 310b.</title>
        <authorList>
            <person name="May A.C."/>
            <person name="Ohta H."/>
            <person name="Maeda H."/>
            <person name="Kokeguchi S."/>
            <person name="Cugini C."/>
        </authorList>
    </citation>
    <scope>NUCLEOTIDE SEQUENCE [LARGE SCALE GENOMIC DNA]</scope>
    <source>
        <strain evidence="3 6">310b</strain>
    </source>
</reference>
<dbReference type="OrthoDB" id="7065604at2"/>
<evidence type="ECO:0000313" key="5">
    <source>
        <dbReference type="Proteomes" id="UP000072236"/>
    </source>
</evidence>
<keyword evidence="1" id="KW-1133">Transmembrane helix</keyword>
<dbReference type="AlphaFoldDB" id="A0A5D0EN91"/>
<keyword evidence="1" id="KW-0812">Transmembrane</keyword>
<evidence type="ECO:0000313" key="7">
    <source>
        <dbReference type="Proteomes" id="UP000323012"/>
    </source>
</evidence>
<sequence length="245" mass="28100">MTYSFSIFNDQQKLRALVLLSFFHIFIITASNYLVQIPFEVHVPLAFFGAQEDFIFHSTWGTLTFPFIFLATDLTVRVFGAKEARWIIFVVMIPALIISYVVSTLFSDSQYQGWQALTAFNLFVFRIALASFCAYVFGQLLDVLVFNRLRQLKTWWIAPTSSMVFGSMADTYLFFAIAFYASSDPFMAAHWMEIGFVDYLFKLFIGLLLFVPAYGVVLNVILRKIQTLTATMQRDFNGKIEEANG</sequence>
<evidence type="ECO:0000256" key="1">
    <source>
        <dbReference type="HAMAP-Rule" id="MF_02088"/>
    </source>
</evidence>
<evidence type="ECO:0000313" key="2">
    <source>
        <dbReference type="EMBL" id="AMQ93908.1"/>
    </source>
</evidence>
<dbReference type="NCBIfam" id="NF008406">
    <property type="entry name" value="PRK11212.1"/>
    <property type="match status" value="1"/>
</dbReference>
<reference evidence="4 7" key="3">
    <citation type="submission" date="2019-08" db="EMBL/GenBank/DDBJ databases">
        <title>Whole genome sequencing of Aggregatibacter actinomycetemcomitans cultured from blood stream infections in Denmark reveals a novel phylogenetic lineage expressing serotype a membrane O polysaccharide.</title>
        <authorList>
            <person name="Nedergaard S."/>
            <person name="Kobel C.M."/>
            <person name="Nielsen M.B."/>
            <person name="Moeller R.T."/>
            <person name="Jensen A.B."/>
            <person name="Noerskov-Lauritsen N."/>
        </authorList>
    </citation>
    <scope>NUCLEOTIDE SEQUENCE [LARGE SCALE GENOMIC DNA]</scope>
    <source>
        <strain evidence="4 7">PN_563</strain>
    </source>
</reference>
<keyword evidence="1" id="KW-0813">Transport</keyword>
<dbReference type="GO" id="GO:0022857">
    <property type="term" value="F:transmembrane transporter activity"/>
    <property type="evidence" value="ECO:0007669"/>
    <property type="project" value="UniProtKB-UniRule"/>
</dbReference>
<dbReference type="HAMAP" id="MF_02088">
    <property type="entry name" value="Q_prec_transport"/>
    <property type="match status" value="1"/>
</dbReference>
<organism evidence="4 7">
    <name type="scientific">Aggregatibacter actinomycetemcomitans</name>
    <name type="common">Actinobacillus actinomycetemcomitans</name>
    <name type="synonym">Haemophilus actinomycetemcomitans</name>
    <dbReference type="NCBI Taxonomy" id="714"/>
    <lineage>
        <taxon>Bacteria</taxon>
        <taxon>Pseudomonadati</taxon>
        <taxon>Pseudomonadota</taxon>
        <taxon>Gammaproteobacteria</taxon>
        <taxon>Pasteurellales</taxon>
        <taxon>Pasteurellaceae</taxon>
        <taxon>Aggregatibacter</taxon>
    </lineage>
</organism>
<dbReference type="Proteomes" id="UP000072236">
    <property type="component" value="Chromosome"/>
</dbReference>
<evidence type="ECO:0000313" key="4">
    <source>
        <dbReference type="EMBL" id="TYA39659.1"/>
    </source>
</evidence>
<comment type="similarity">
    <text evidence="1">Belongs to the vitamin uptake transporter (VUT/ECF) (TC 2.A.88) family. Q precursor transporter subfamily.</text>
</comment>
<dbReference type="GO" id="GO:0005886">
    <property type="term" value="C:plasma membrane"/>
    <property type="evidence" value="ECO:0007669"/>
    <property type="project" value="UniProtKB-SubCell"/>
</dbReference>
<comment type="subcellular location">
    <subcellularLocation>
        <location evidence="1">Cell inner membrane</location>
        <topology evidence="1">Multi-pass membrane protein</topology>
    </subcellularLocation>
</comment>
<accession>A0A5D0EN91</accession>
<protein>
    <recommendedName>
        <fullName evidence="1">Probable queuosine precursor transporter</fullName>
        <shortName evidence="1">Q precursor transporter</shortName>
    </recommendedName>
</protein>
<dbReference type="Proteomes" id="UP000226080">
    <property type="component" value="Unassembled WGS sequence"/>
</dbReference>
<dbReference type="Pfam" id="PF02592">
    <property type="entry name" value="Vut_1"/>
    <property type="match status" value="1"/>
</dbReference>
<evidence type="ECO:0000313" key="6">
    <source>
        <dbReference type="Proteomes" id="UP000226080"/>
    </source>
</evidence>
<gene>
    <name evidence="2" type="ORF">ACT75_04905</name>
    <name evidence="3" type="ORF">CQR80_03290</name>
    <name evidence="4" type="ORF">FXB79_01690</name>
</gene>
<keyword evidence="1" id="KW-0472">Membrane</keyword>
<feature type="transmembrane region" description="Helical" evidence="1">
    <location>
        <begin position="84"/>
        <end position="103"/>
    </location>
</feature>
<dbReference type="Proteomes" id="UP000323012">
    <property type="component" value="Unassembled WGS sequence"/>
</dbReference>
<dbReference type="NCBIfam" id="TIGR00697">
    <property type="entry name" value="queuosine precursor transporter"/>
    <property type="match status" value="1"/>
</dbReference>
<dbReference type="KEGG" id="aact:ACT75_04905"/>
<dbReference type="RefSeq" id="WP_005540527.1">
    <property type="nucleotide sequence ID" value="NZ_CP012959.1"/>
</dbReference>